<dbReference type="PANTHER" id="PTHR30126:SF6">
    <property type="entry name" value="HTH-TYPE TRANSCRIPTIONAL REGULATOR CYSB-RELATED"/>
    <property type="match status" value="1"/>
</dbReference>
<dbReference type="Proteomes" id="UP001501671">
    <property type="component" value="Unassembled WGS sequence"/>
</dbReference>
<evidence type="ECO:0000313" key="6">
    <source>
        <dbReference type="EMBL" id="GAA4342012.1"/>
    </source>
</evidence>
<evidence type="ECO:0000313" key="7">
    <source>
        <dbReference type="Proteomes" id="UP001501671"/>
    </source>
</evidence>
<evidence type="ECO:0000256" key="2">
    <source>
        <dbReference type="ARBA" id="ARBA00023015"/>
    </source>
</evidence>
<organism evidence="6 7">
    <name type="scientific">Pigmentiphaga soli</name>
    <dbReference type="NCBI Taxonomy" id="1007095"/>
    <lineage>
        <taxon>Bacteria</taxon>
        <taxon>Pseudomonadati</taxon>
        <taxon>Pseudomonadota</taxon>
        <taxon>Betaproteobacteria</taxon>
        <taxon>Burkholderiales</taxon>
        <taxon>Alcaligenaceae</taxon>
        <taxon>Pigmentiphaga</taxon>
    </lineage>
</organism>
<dbReference type="Gene3D" id="1.10.10.10">
    <property type="entry name" value="Winged helix-like DNA-binding domain superfamily/Winged helix DNA-binding domain"/>
    <property type="match status" value="1"/>
</dbReference>
<dbReference type="InterPro" id="IPR036388">
    <property type="entry name" value="WH-like_DNA-bd_sf"/>
</dbReference>
<feature type="domain" description="HTH lysR-type" evidence="5">
    <location>
        <begin position="1"/>
        <end position="59"/>
    </location>
</feature>
<keyword evidence="2" id="KW-0805">Transcription regulation</keyword>
<keyword evidence="7" id="KW-1185">Reference proteome</keyword>
<dbReference type="InterPro" id="IPR005119">
    <property type="entry name" value="LysR_subst-bd"/>
</dbReference>
<reference evidence="7" key="1">
    <citation type="journal article" date="2019" name="Int. J. Syst. Evol. Microbiol.">
        <title>The Global Catalogue of Microorganisms (GCM) 10K type strain sequencing project: providing services to taxonomists for standard genome sequencing and annotation.</title>
        <authorList>
            <consortium name="The Broad Institute Genomics Platform"/>
            <consortium name="The Broad Institute Genome Sequencing Center for Infectious Disease"/>
            <person name="Wu L."/>
            <person name="Ma J."/>
        </authorList>
    </citation>
    <scope>NUCLEOTIDE SEQUENCE [LARGE SCALE GENOMIC DNA]</scope>
    <source>
        <strain evidence="7">JCM 17666</strain>
    </source>
</reference>
<name>A0ABP8HNT5_9BURK</name>
<dbReference type="PROSITE" id="PS50931">
    <property type="entry name" value="HTH_LYSR"/>
    <property type="match status" value="1"/>
</dbReference>
<comment type="similarity">
    <text evidence="1">Belongs to the LysR transcriptional regulatory family.</text>
</comment>
<evidence type="ECO:0000256" key="3">
    <source>
        <dbReference type="ARBA" id="ARBA00023125"/>
    </source>
</evidence>
<dbReference type="PRINTS" id="PR00039">
    <property type="entry name" value="HTHLYSR"/>
</dbReference>
<accession>A0ABP8HNT5</accession>
<dbReference type="Gene3D" id="3.40.190.10">
    <property type="entry name" value="Periplasmic binding protein-like II"/>
    <property type="match status" value="2"/>
</dbReference>
<comment type="caution">
    <text evidence="6">The sequence shown here is derived from an EMBL/GenBank/DDBJ whole genome shotgun (WGS) entry which is preliminary data.</text>
</comment>
<dbReference type="SUPFAM" id="SSF46785">
    <property type="entry name" value="Winged helix' DNA-binding domain"/>
    <property type="match status" value="1"/>
</dbReference>
<dbReference type="InterPro" id="IPR000847">
    <property type="entry name" value="LysR_HTH_N"/>
</dbReference>
<dbReference type="SUPFAM" id="SSF53850">
    <property type="entry name" value="Periplasmic binding protein-like II"/>
    <property type="match status" value="1"/>
</dbReference>
<sequence>MNLQQLRFICEIADARLNISQAARTLHVHQPGISKQVQALEDELGFRIFERRGSRLSGITADGAKILTMAQNIMAEVRNIKAISQAASGQHTDPLVIAATHTQARYVLPDIVGRFAARYPDVRVILRHSDPARMLELVRSGGADIGVSTDEPSAMKGLVSLPCRSFAKQVIVPHGHPLLDAGQPTLASLARYPLVTYDPMFTAGRQIMAAFDRAGIEPTLSVIAIGADVIKTYVEKGLGIAVLSEASFDAERDVGLRAIPAGDLFEPSTTRIFLRSNQYLQPHQYEFIEMCGPRWTRAAVQAEMEKARHQQMD</sequence>
<keyword evidence="3" id="KW-0238">DNA-binding</keyword>
<dbReference type="PANTHER" id="PTHR30126">
    <property type="entry name" value="HTH-TYPE TRANSCRIPTIONAL REGULATOR"/>
    <property type="match status" value="1"/>
</dbReference>
<evidence type="ECO:0000256" key="1">
    <source>
        <dbReference type="ARBA" id="ARBA00009437"/>
    </source>
</evidence>
<dbReference type="Pfam" id="PF03466">
    <property type="entry name" value="LysR_substrate"/>
    <property type="match status" value="1"/>
</dbReference>
<dbReference type="InterPro" id="IPR036390">
    <property type="entry name" value="WH_DNA-bd_sf"/>
</dbReference>
<dbReference type="Pfam" id="PF00126">
    <property type="entry name" value="HTH_1"/>
    <property type="match status" value="1"/>
</dbReference>
<evidence type="ECO:0000256" key="4">
    <source>
        <dbReference type="ARBA" id="ARBA00023163"/>
    </source>
</evidence>
<evidence type="ECO:0000259" key="5">
    <source>
        <dbReference type="PROSITE" id="PS50931"/>
    </source>
</evidence>
<dbReference type="EMBL" id="BAABFO010000031">
    <property type="protein sequence ID" value="GAA4342012.1"/>
    <property type="molecule type" value="Genomic_DNA"/>
</dbReference>
<gene>
    <name evidence="6" type="ORF">GCM10023144_43440</name>
</gene>
<dbReference type="RefSeq" id="WP_345252029.1">
    <property type="nucleotide sequence ID" value="NZ_BAABFO010000031.1"/>
</dbReference>
<proteinExistence type="inferred from homology"/>
<keyword evidence="4" id="KW-0804">Transcription</keyword>
<protein>
    <submittedName>
        <fullName evidence="6">CysB family HTH-type transcriptional regulator</fullName>
    </submittedName>
</protein>